<dbReference type="SUPFAM" id="SSF55811">
    <property type="entry name" value="Nudix"/>
    <property type="match status" value="1"/>
</dbReference>
<dbReference type="InterPro" id="IPR015797">
    <property type="entry name" value="NUDIX_hydrolase-like_dom_sf"/>
</dbReference>
<comment type="cofactor">
    <cofactor evidence="1">
        <name>Mg(2+)</name>
        <dbReference type="ChEBI" id="CHEBI:18420"/>
    </cofactor>
</comment>
<dbReference type="PANTHER" id="PTHR43046:SF14">
    <property type="entry name" value="MUTT_NUDIX FAMILY PROTEIN"/>
    <property type="match status" value="1"/>
</dbReference>
<evidence type="ECO:0000313" key="5">
    <source>
        <dbReference type="Proteomes" id="UP000030437"/>
    </source>
</evidence>
<dbReference type="EMBL" id="JPVP01000054">
    <property type="protein sequence ID" value="KGR85407.1"/>
    <property type="molecule type" value="Genomic_DNA"/>
</dbReference>
<keyword evidence="5" id="KW-1185">Reference proteome</keyword>
<accession>A0A0A3JEE9</accession>
<gene>
    <name evidence="4" type="ORF">CD32_09275</name>
</gene>
<dbReference type="CDD" id="cd18880">
    <property type="entry name" value="NUDIX_ADPRase"/>
    <property type="match status" value="1"/>
</dbReference>
<evidence type="ECO:0000256" key="2">
    <source>
        <dbReference type="ARBA" id="ARBA00022801"/>
    </source>
</evidence>
<organism evidence="4 5">
    <name type="scientific">Lysinibacillus odysseyi 34hs-1 = NBRC 100172</name>
    <dbReference type="NCBI Taxonomy" id="1220589"/>
    <lineage>
        <taxon>Bacteria</taxon>
        <taxon>Bacillati</taxon>
        <taxon>Bacillota</taxon>
        <taxon>Bacilli</taxon>
        <taxon>Bacillales</taxon>
        <taxon>Bacillaceae</taxon>
        <taxon>Lysinibacillus</taxon>
    </lineage>
</organism>
<dbReference type="OrthoDB" id="65827at2"/>
<dbReference type="RefSeq" id="WP_036153790.1">
    <property type="nucleotide sequence ID" value="NZ_AVCX01000007.1"/>
</dbReference>
<feature type="domain" description="Nudix hydrolase" evidence="3">
    <location>
        <begin position="1"/>
        <end position="141"/>
    </location>
</feature>
<dbReference type="eggNOG" id="COG1051">
    <property type="taxonomic scope" value="Bacteria"/>
</dbReference>
<evidence type="ECO:0000259" key="3">
    <source>
        <dbReference type="PROSITE" id="PS51462"/>
    </source>
</evidence>
<sequence length="154" mass="18131">MHIRNSAKAIIISGDKVLLTKNQDKDGYFYLFPGGGQEHGETIHQALIRECVEEIGHQVEVGELLHIREYIGRNHEHWPFDYNLHQVEYYFTSKIVEEAHNDKEPTNPDSHQVGMEWVPVNDLLRYRLYPKELRKYIMEYFNGVKSPVYLGDMN</sequence>
<dbReference type="AlphaFoldDB" id="A0A0A3JEE9"/>
<reference evidence="4 5" key="1">
    <citation type="submission" date="2014-02" db="EMBL/GenBank/DDBJ databases">
        <title>Draft genome sequence of Lysinibacillus odysseyi NBRC 100172.</title>
        <authorList>
            <person name="Zhang F."/>
            <person name="Wang G."/>
            <person name="Zhang L."/>
        </authorList>
    </citation>
    <scope>NUCLEOTIDE SEQUENCE [LARGE SCALE GENOMIC DNA]</scope>
    <source>
        <strain evidence="4 5">NBRC 100172</strain>
    </source>
</reference>
<dbReference type="Pfam" id="PF00293">
    <property type="entry name" value="NUDIX"/>
    <property type="match status" value="1"/>
</dbReference>
<dbReference type="PANTHER" id="PTHR43046">
    <property type="entry name" value="GDP-MANNOSE MANNOSYL HYDROLASE"/>
    <property type="match status" value="1"/>
</dbReference>
<evidence type="ECO:0000313" key="4">
    <source>
        <dbReference type="EMBL" id="KGR85407.1"/>
    </source>
</evidence>
<protein>
    <submittedName>
        <fullName evidence="4">NUDIX hydrolase</fullName>
    </submittedName>
</protein>
<dbReference type="STRING" id="1220589.CD32_09275"/>
<dbReference type="Proteomes" id="UP000030437">
    <property type="component" value="Unassembled WGS sequence"/>
</dbReference>
<dbReference type="InterPro" id="IPR000086">
    <property type="entry name" value="NUDIX_hydrolase_dom"/>
</dbReference>
<keyword evidence="2 4" id="KW-0378">Hydrolase</keyword>
<comment type="caution">
    <text evidence="4">The sequence shown here is derived from an EMBL/GenBank/DDBJ whole genome shotgun (WGS) entry which is preliminary data.</text>
</comment>
<dbReference type="Gene3D" id="3.90.79.10">
    <property type="entry name" value="Nucleoside Triphosphate Pyrophosphohydrolase"/>
    <property type="match status" value="1"/>
</dbReference>
<proteinExistence type="predicted"/>
<dbReference type="PROSITE" id="PS51462">
    <property type="entry name" value="NUDIX"/>
    <property type="match status" value="1"/>
</dbReference>
<evidence type="ECO:0000256" key="1">
    <source>
        <dbReference type="ARBA" id="ARBA00001946"/>
    </source>
</evidence>
<dbReference type="GO" id="GO:0016787">
    <property type="term" value="F:hydrolase activity"/>
    <property type="evidence" value="ECO:0007669"/>
    <property type="project" value="UniProtKB-KW"/>
</dbReference>
<name>A0A0A3JEE9_9BACI</name>